<evidence type="ECO:0000259" key="5">
    <source>
        <dbReference type="PROSITE" id="PS50931"/>
    </source>
</evidence>
<sequence length="275" mass="30761">MKPENLNLNALKYFVDTVELGSFSQAAEKNHVSRPAISQSILRLEDSIGFALLNHKRKAFALTEEGHSFYHKAKKSLALVSEIFSSPSSDKAGLKIGCSATLAEFLIIPNLEKFTKSTQTELQIQFGTTAKVRQLIADDEINLGFLIDDGSTFEFQTVPLFEGHFVLLSKSGELANPVVTTFARPETLQLQQHLHKRKQTVKRVQIDSWKMCHHFAASNSGTCLVPDLLPGKTLKPVSLPGFKPTYKVLAVMKNRNLLSESEQRLLKELEMKYSK</sequence>
<name>A0ABT6DK81_9BACT</name>
<dbReference type="InterPro" id="IPR000847">
    <property type="entry name" value="LysR_HTH_N"/>
</dbReference>
<evidence type="ECO:0000256" key="1">
    <source>
        <dbReference type="ARBA" id="ARBA00009437"/>
    </source>
</evidence>
<dbReference type="PROSITE" id="PS50931">
    <property type="entry name" value="HTH_LYSR"/>
    <property type="match status" value="1"/>
</dbReference>
<keyword evidence="7" id="KW-1185">Reference proteome</keyword>
<comment type="similarity">
    <text evidence="1">Belongs to the LysR transcriptional regulatory family.</text>
</comment>
<organism evidence="6 7">
    <name type="scientific">Bdellovibrio svalbardensis</name>
    <dbReference type="NCBI Taxonomy" id="2972972"/>
    <lineage>
        <taxon>Bacteria</taxon>
        <taxon>Pseudomonadati</taxon>
        <taxon>Bdellovibrionota</taxon>
        <taxon>Bdellovibrionia</taxon>
        <taxon>Bdellovibrionales</taxon>
        <taxon>Pseudobdellovibrionaceae</taxon>
        <taxon>Bdellovibrio</taxon>
    </lineage>
</organism>
<dbReference type="InterPro" id="IPR036390">
    <property type="entry name" value="WH_DNA-bd_sf"/>
</dbReference>
<accession>A0ABT6DK81</accession>
<evidence type="ECO:0000256" key="2">
    <source>
        <dbReference type="ARBA" id="ARBA00023015"/>
    </source>
</evidence>
<protein>
    <submittedName>
        <fullName evidence="6">LysR family transcriptional regulator</fullName>
    </submittedName>
</protein>
<dbReference type="Proteomes" id="UP001152321">
    <property type="component" value="Unassembled WGS sequence"/>
</dbReference>
<dbReference type="EMBL" id="JANRMI010000003">
    <property type="protein sequence ID" value="MDG0817213.1"/>
    <property type="molecule type" value="Genomic_DNA"/>
</dbReference>
<feature type="domain" description="HTH lysR-type" evidence="5">
    <location>
        <begin position="6"/>
        <end position="63"/>
    </location>
</feature>
<dbReference type="InterPro" id="IPR036388">
    <property type="entry name" value="WH-like_DNA-bd_sf"/>
</dbReference>
<dbReference type="Gene3D" id="1.10.10.10">
    <property type="entry name" value="Winged helix-like DNA-binding domain superfamily/Winged helix DNA-binding domain"/>
    <property type="match status" value="1"/>
</dbReference>
<comment type="caution">
    <text evidence="6">The sequence shown here is derived from an EMBL/GenBank/DDBJ whole genome shotgun (WGS) entry which is preliminary data.</text>
</comment>
<dbReference type="InterPro" id="IPR005119">
    <property type="entry name" value="LysR_subst-bd"/>
</dbReference>
<gene>
    <name evidence="6" type="ORF">NWE73_12605</name>
</gene>
<proteinExistence type="inferred from homology"/>
<evidence type="ECO:0000313" key="7">
    <source>
        <dbReference type="Proteomes" id="UP001152321"/>
    </source>
</evidence>
<keyword evidence="4" id="KW-0804">Transcription</keyword>
<dbReference type="SUPFAM" id="SSF53850">
    <property type="entry name" value="Periplasmic binding protein-like II"/>
    <property type="match status" value="1"/>
</dbReference>
<evidence type="ECO:0000313" key="6">
    <source>
        <dbReference type="EMBL" id="MDG0817213.1"/>
    </source>
</evidence>
<dbReference type="SUPFAM" id="SSF46785">
    <property type="entry name" value="Winged helix' DNA-binding domain"/>
    <property type="match status" value="1"/>
</dbReference>
<dbReference type="Gene3D" id="3.40.190.10">
    <property type="entry name" value="Periplasmic binding protein-like II"/>
    <property type="match status" value="2"/>
</dbReference>
<dbReference type="PANTHER" id="PTHR30126:SF40">
    <property type="entry name" value="HTH-TYPE TRANSCRIPTIONAL REGULATOR GLTR"/>
    <property type="match status" value="1"/>
</dbReference>
<evidence type="ECO:0000256" key="3">
    <source>
        <dbReference type="ARBA" id="ARBA00023125"/>
    </source>
</evidence>
<dbReference type="PANTHER" id="PTHR30126">
    <property type="entry name" value="HTH-TYPE TRANSCRIPTIONAL REGULATOR"/>
    <property type="match status" value="1"/>
</dbReference>
<dbReference type="Pfam" id="PF03466">
    <property type="entry name" value="LysR_substrate"/>
    <property type="match status" value="1"/>
</dbReference>
<keyword evidence="2" id="KW-0805">Transcription regulation</keyword>
<reference evidence="6" key="1">
    <citation type="submission" date="2022-08" db="EMBL/GenBank/DDBJ databases">
        <title>Novel Bdellovibrio Species Isolated from Svalbard: Designation Bdellovibrio svalbardensis.</title>
        <authorList>
            <person name="Mitchell R.J."/>
            <person name="Choi S.Y."/>
        </authorList>
    </citation>
    <scope>NUCLEOTIDE SEQUENCE</scope>
    <source>
        <strain evidence="6">PAP01</strain>
    </source>
</reference>
<keyword evidence="3" id="KW-0238">DNA-binding</keyword>
<evidence type="ECO:0000256" key="4">
    <source>
        <dbReference type="ARBA" id="ARBA00023163"/>
    </source>
</evidence>
<dbReference type="Pfam" id="PF00126">
    <property type="entry name" value="HTH_1"/>
    <property type="match status" value="1"/>
</dbReference>
<dbReference type="CDD" id="cd05466">
    <property type="entry name" value="PBP2_LTTR_substrate"/>
    <property type="match status" value="1"/>
</dbReference>
<dbReference type="RefSeq" id="WP_277578688.1">
    <property type="nucleotide sequence ID" value="NZ_JANRMI010000003.1"/>
</dbReference>